<feature type="chain" id="PRO_5024896720" description="DEAD-box helicase OB fold domain-containing protein" evidence="2">
    <location>
        <begin position="22"/>
        <end position="79"/>
    </location>
</feature>
<keyword evidence="1" id="KW-0067">ATP-binding</keyword>
<name>A0A660KSH0_9ROSI</name>
<keyword evidence="1" id="KW-0378">Hydrolase</keyword>
<accession>A0A660KSH0</accession>
<keyword evidence="5" id="KW-1185">Reference proteome</keyword>
<dbReference type="OrthoDB" id="10253254at2759"/>
<gene>
    <name evidence="4" type="ORF">FH972_011209</name>
</gene>
<keyword evidence="2" id="KW-0732">Signal</keyword>
<dbReference type="EMBL" id="CM017324">
    <property type="protein sequence ID" value="KAE8038731.1"/>
    <property type="molecule type" value="Genomic_DNA"/>
</dbReference>
<dbReference type="Pfam" id="PF07717">
    <property type="entry name" value="OB_NTP_bind"/>
    <property type="match status" value="1"/>
</dbReference>
<evidence type="ECO:0000256" key="2">
    <source>
        <dbReference type="SAM" id="SignalP"/>
    </source>
</evidence>
<keyword evidence="1" id="KW-0547">Nucleotide-binding</keyword>
<sequence>MRFGWNSSLVSLALLEVWVEFFWVFEQKLEQFCVGNGMPCHLHPSSALYGMGCTPDYVVYHELILTTKEYMQCATAVEP</sequence>
<reference evidence="4 5" key="1">
    <citation type="submission" date="2019-06" db="EMBL/GenBank/DDBJ databases">
        <title>A chromosomal-level reference genome of Carpinus fangiana (Coryloideae, Betulaceae).</title>
        <authorList>
            <person name="Yang X."/>
            <person name="Wang Z."/>
            <person name="Zhang L."/>
            <person name="Hao G."/>
            <person name="Liu J."/>
            <person name="Yang Y."/>
        </authorList>
    </citation>
    <scope>NUCLEOTIDE SEQUENCE [LARGE SCALE GENOMIC DNA]</scope>
    <source>
        <strain evidence="4">Cfa_2016G</strain>
        <tissue evidence="4">Leaf</tissue>
    </source>
</reference>
<evidence type="ECO:0000313" key="4">
    <source>
        <dbReference type="EMBL" id="KAE8038731.1"/>
    </source>
</evidence>
<dbReference type="GO" id="GO:0004386">
    <property type="term" value="F:helicase activity"/>
    <property type="evidence" value="ECO:0007669"/>
    <property type="project" value="UniProtKB-KW"/>
</dbReference>
<proteinExistence type="predicted"/>
<keyword evidence="1" id="KW-0347">Helicase</keyword>
<protein>
    <recommendedName>
        <fullName evidence="3">DEAD-box helicase OB fold domain-containing protein</fullName>
    </recommendedName>
</protein>
<organism evidence="4 5">
    <name type="scientific">Carpinus fangiana</name>
    <dbReference type="NCBI Taxonomy" id="176857"/>
    <lineage>
        <taxon>Eukaryota</taxon>
        <taxon>Viridiplantae</taxon>
        <taxon>Streptophyta</taxon>
        <taxon>Embryophyta</taxon>
        <taxon>Tracheophyta</taxon>
        <taxon>Spermatophyta</taxon>
        <taxon>Magnoliopsida</taxon>
        <taxon>eudicotyledons</taxon>
        <taxon>Gunneridae</taxon>
        <taxon>Pentapetalae</taxon>
        <taxon>rosids</taxon>
        <taxon>fabids</taxon>
        <taxon>Fagales</taxon>
        <taxon>Betulaceae</taxon>
        <taxon>Carpinus</taxon>
    </lineage>
</organism>
<feature type="domain" description="DEAD-box helicase OB fold" evidence="3">
    <location>
        <begin position="34"/>
        <end position="79"/>
    </location>
</feature>
<evidence type="ECO:0000256" key="1">
    <source>
        <dbReference type="ARBA" id="ARBA00022806"/>
    </source>
</evidence>
<dbReference type="Proteomes" id="UP000327013">
    <property type="component" value="Chromosome 4"/>
</dbReference>
<feature type="signal peptide" evidence="2">
    <location>
        <begin position="1"/>
        <end position="21"/>
    </location>
</feature>
<dbReference type="AlphaFoldDB" id="A0A660KSH0"/>
<evidence type="ECO:0000313" key="5">
    <source>
        <dbReference type="Proteomes" id="UP000327013"/>
    </source>
</evidence>
<evidence type="ECO:0000259" key="3">
    <source>
        <dbReference type="Pfam" id="PF07717"/>
    </source>
</evidence>
<dbReference type="InterPro" id="IPR011709">
    <property type="entry name" value="DEAD-box_helicase_OB_fold"/>
</dbReference>